<feature type="transmembrane region" description="Helical" evidence="2">
    <location>
        <begin position="458"/>
        <end position="479"/>
    </location>
</feature>
<protein>
    <submittedName>
        <fullName evidence="3">Membrane-associated oxidoreductase</fullName>
    </submittedName>
</protein>
<proteinExistence type="predicted"/>
<organism evidence="3">
    <name type="scientific">Streptomyces sp. NBC_00148</name>
    <dbReference type="NCBI Taxonomy" id="2903626"/>
    <lineage>
        <taxon>Bacteria</taxon>
        <taxon>Bacillati</taxon>
        <taxon>Actinomycetota</taxon>
        <taxon>Actinomycetes</taxon>
        <taxon>Kitasatosporales</taxon>
        <taxon>Streptomycetaceae</taxon>
        <taxon>Streptomyces</taxon>
    </lineage>
</organism>
<keyword evidence="2" id="KW-0812">Transmembrane</keyword>
<evidence type="ECO:0000256" key="2">
    <source>
        <dbReference type="SAM" id="Phobius"/>
    </source>
</evidence>
<feature type="transmembrane region" description="Helical" evidence="2">
    <location>
        <begin position="397"/>
        <end position="415"/>
    </location>
</feature>
<dbReference type="AlphaFoldDB" id="A0AAU1M3L2"/>
<dbReference type="EMBL" id="CP108169">
    <property type="protein sequence ID" value="WTQ78100.1"/>
    <property type="molecule type" value="Genomic_DNA"/>
</dbReference>
<keyword evidence="2" id="KW-1133">Transmembrane helix</keyword>
<feature type="region of interest" description="Disordered" evidence="1">
    <location>
        <begin position="20"/>
        <end position="42"/>
    </location>
</feature>
<keyword evidence="2" id="KW-0472">Membrane</keyword>
<sequence length="485" mass="52906">MEIVEMTSLERRLCEAFPRGEPIDLRQSQDENPEQPSSWGPERTVRAEVIRTLLLGDASEPGEVPVLHLTGARITGLLNLQHAEIPHPIRLNVCHFEHPPDFRGAQTRQLDLSASYLPALMATAIRVDDELRLTACTIPGSVQLGRAQVSGGIFLDRARLGVDGGCVLELSHASIGNDIWAPELVAHGEIRIGAARIEGALDLEDAHIKNSGGDALNAAHLTVGTRLNAGGLVTEGRVRLTAAKVTGWLTFIEARLRNPGGVALGISSCEAAGFSLWDAAPVSGDVKMHYAHFKIIHAKPEVWPARVRLEGLTYETLAPRLPAAQRLALLERDEDGFVQHAYEQLAASYRRVGDDAEARAVQLAKQRRHRTTLLWHGKLWGYLQDATVGYGFRPLRAMAWLLALLLLGSVAYGLNQPPAAERGKGPDFNPVIYALDLLLPIIDFGQDKAFAPTGLYQWLSYLLIAAGWILATTIAAGVTRNLNRQ</sequence>
<reference evidence="3" key="1">
    <citation type="submission" date="2022-10" db="EMBL/GenBank/DDBJ databases">
        <title>The complete genomes of actinobacterial strains from the NBC collection.</title>
        <authorList>
            <person name="Joergensen T.S."/>
            <person name="Alvarez Arevalo M."/>
            <person name="Sterndorff E.B."/>
            <person name="Faurdal D."/>
            <person name="Vuksanovic O."/>
            <person name="Mourched A.-S."/>
            <person name="Charusanti P."/>
            <person name="Shaw S."/>
            <person name="Blin K."/>
            <person name="Weber T."/>
        </authorList>
    </citation>
    <scope>NUCLEOTIDE SEQUENCE</scope>
    <source>
        <strain evidence="3">NBC_00148</strain>
    </source>
</reference>
<evidence type="ECO:0000256" key="1">
    <source>
        <dbReference type="SAM" id="MobiDB-lite"/>
    </source>
</evidence>
<gene>
    <name evidence="3" type="ORF">OG222_35355</name>
</gene>
<name>A0AAU1M3L2_9ACTN</name>
<accession>A0AAU1M3L2</accession>
<evidence type="ECO:0000313" key="3">
    <source>
        <dbReference type="EMBL" id="WTQ78100.1"/>
    </source>
</evidence>